<dbReference type="Pfam" id="PF13927">
    <property type="entry name" value="Ig_3"/>
    <property type="match status" value="1"/>
</dbReference>
<keyword evidence="5" id="KW-0812">Transmembrane</keyword>
<proteinExistence type="predicted"/>
<dbReference type="GeneTree" id="ENSGT01010000222294"/>
<dbReference type="SUPFAM" id="SSF48726">
    <property type="entry name" value="Immunoglobulin"/>
    <property type="match status" value="3"/>
</dbReference>
<dbReference type="AlphaFoldDB" id="A0A4W6EH33"/>
<name>A0A4W6EH33_LATCA</name>
<protein>
    <recommendedName>
        <fullName evidence="1">B-cell receptor CD22</fullName>
    </recommendedName>
    <alternativeName>
        <fullName evidence="2">Sialic acid-binding Ig-like lectin 2</fullName>
    </alternativeName>
</protein>
<evidence type="ECO:0000256" key="5">
    <source>
        <dbReference type="SAM" id="Phobius"/>
    </source>
</evidence>
<dbReference type="InterPro" id="IPR003599">
    <property type="entry name" value="Ig_sub"/>
</dbReference>
<evidence type="ECO:0000256" key="3">
    <source>
        <dbReference type="ARBA" id="ARBA00045430"/>
    </source>
</evidence>
<accession>A0A4W6EH33</accession>
<comment type="subunit">
    <text evidence="4">Predominantly monomer of isoform CD22-beta. Also found as heterodimer of isoform CD22-beta and a shorter isoform. Interacts with PTPN6/SHP-1, LYN, SYK, PIK3R1/PIK3R2 and PLCG1 upon phosphorylation. Interacts with GRB2, INPP5D and SHC1 upon phosphorylation. May form a complex with INPP5D/SHIP, GRB2 and SHC1.</text>
</comment>
<dbReference type="SMART" id="SM00408">
    <property type="entry name" value="IGc2"/>
    <property type="match status" value="2"/>
</dbReference>
<keyword evidence="5" id="KW-0472">Membrane</keyword>
<evidence type="ECO:0000256" key="6">
    <source>
        <dbReference type="SAM" id="SignalP"/>
    </source>
</evidence>
<feature type="domain" description="Ig-like" evidence="7">
    <location>
        <begin position="295"/>
        <end position="372"/>
    </location>
</feature>
<comment type="function">
    <text evidence="3">Most highly expressed siglec (sialic acid-binding immunoglobulin-like lectin) on B-cells that plays a role in various aspects of B-cell biology including differentiation, antigen presentation, and trafficking to bone marrow. Binds to alpha 2,6-linked sialic acid residues of surface molecules such as CD22 itself, CD45 and IgM in a cis configuration. Can also bind to ligands on other cells as an adhesion molecule in a trans configuration. Acts as an inhibitory coreceptor on the surface of B-cells and inhibits B-cell receptor induced signaling, characterized by inhibition of the calcium mobilization and cellular activation. Mechanistically, the immunoreceptor tyrosine-based inhibitory motif domain is phosphorylated by the Src kinase LYN, which in turn leads to the recruitment of the protein tyrosine phosphatase 1/PTPN6, leading to the negative regulation of BCR signaling. If this negative signaling from is of sufficient strength, apoptosis of the B-cell can be induced.</text>
</comment>
<dbReference type="Pfam" id="PF13895">
    <property type="entry name" value="Ig_2"/>
    <property type="match status" value="1"/>
</dbReference>
<dbReference type="SMART" id="SM00409">
    <property type="entry name" value="IG"/>
    <property type="match status" value="3"/>
</dbReference>
<dbReference type="Gene3D" id="2.60.40.10">
    <property type="entry name" value="Immunoglobulins"/>
    <property type="match status" value="3"/>
</dbReference>
<dbReference type="InterPro" id="IPR007110">
    <property type="entry name" value="Ig-like_dom"/>
</dbReference>
<evidence type="ECO:0000256" key="4">
    <source>
        <dbReference type="ARBA" id="ARBA00046458"/>
    </source>
</evidence>
<feature type="transmembrane region" description="Helical" evidence="5">
    <location>
        <begin position="379"/>
        <end position="402"/>
    </location>
</feature>
<dbReference type="PANTHER" id="PTHR46013:SF4">
    <property type="entry name" value="B-CELL RECEPTOR CD22-RELATED"/>
    <property type="match status" value="1"/>
</dbReference>
<keyword evidence="9" id="KW-1185">Reference proteome</keyword>
<organism evidence="8 9">
    <name type="scientific">Lates calcarifer</name>
    <name type="common">Barramundi</name>
    <name type="synonym">Holocentrus calcarifer</name>
    <dbReference type="NCBI Taxonomy" id="8187"/>
    <lineage>
        <taxon>Eukaryota</taxon>
        <taxon>Metazoa</taxon>
        <taxon>Chordata</taxon>
        <taxon>Craniata</taxon>
        <taxon>Vertebrata</taxon>
        <taxon>Euteleostomi</taxon>
        <taxon>Actinopterygii</taxon>
        <taxon>Neopterygii</taxon>
        <taxon>Teleostei</taxon>
        <taxon>Neoteleostei</taxon>
        <taxon>Acanthomorphata</taxon>
        <taxon>Carangaria</taxon>
        <taxon>Carangaria incertae sedis</taxon>
        <taxon>Centropomidae</taxon>
        <taxon>Lates</taxon>
    </lineage>
</organism>
<feature type="domain" description="Ig-like" evidence="7">
    <location>
        <begin position="205"/>
        <end position="281"/>
    </location>
</feature>
<dbReference type="InParanoid" id="A0A4W6EH33"/>
<evidence type="ECO:0000313" key="8">
    <source>
        <dbReference type="Ensembl" id="ENSLCAP00010037457.1"/>
    </source>
</evidence>
<feature type="chain" id="PRO_5021389931" description="B-cell receptor CD22" evidence="6">
    <location>
        <begin position="16"/>
        <end position="403"/>
    </location>
</feature>
<dbReference type="PANTHER" id="PTHR46013">
    <property type="entry name" value="VASCULAR CELL ADHESION MOLECULE 1"/>
    <property type="match status" value="1"/>
</dbReference>
<dbReference type="Proteomes" id="UP000314980">
    <property type="component" value="Unassembled WGS sequence"/>
</dbReference>
<dbReference type="PROSITE" id="PS50835">
    <property type="entry name" value="IG_LIKE"/>
    <property type="match status" value="3"/>
</dbReference>
<reference evidence="8" key="2">
    <citation type="submission" date="2025-08" db="UniProtKB">
        <authorList>
            <consortium name="Ensembl"/>
        </authorList>
    </citation>
    <scope>IDENTIFICATION</scope>
</reference>
<evidence type="ECO:0000256" key="2">
    <source>
        <dbReference type="ARBA" id="ARBA00041781"/>
    </source>
</evidence>
<evidence type="ECO:0000256" key="1">
    <source>
        <dbReference type="ARBA" id="ARBA00040106"/>
    </source>
</evidence>
<reference evidence="9" key="1">
    <citation type="submission" date="2015-09" db="EMBL/GenBank/DDBJ databases">
        <authorList>
            <person name="Sai Rama Sridatta P."/>
        </authorList>
    </citation>
    <scope>NUCLEOTIDE SEQUENCE [LARGE SCALE GENOMIC DNA]</scope>
</reference>
<sequence>MIVVSAVLCVTVVQGQNGWGVTYTSTEICALKGSTVDIHCTYSHPSPSATAEKRFWFTKNQYGKFVDLKTDTNYLDRVYYDCKNKNCTLTITDLRESDSAEYKFRFILNSIGYTGSPGVILHVTGNLKVQVTRSDPHTAQAELKCLSSCPDGTASYIWYKNGQKMEEDTSPVYAGNISHTADSYYCAVKGYETFHSPLVYPPGLPSVSVSPSGQIVEGSSVTLTCSSDANPAANYTWYKENGSQQLQLLSEKTQLVFSSIQSSDSGEYQCAAENELGRNISQYILINVKYPPKLPSVSVSPSGQIVEGSSVTLTCSSDANPAAKYTWYKENQTVHHGMDSIYSFTSISSEDRGIYYCISKNQYGQINSTSLFIDVQSGILTAVGLIVAIFLVAILTCVLLWIR</sequence>
<dbReference type="Pfam" id="PF24518">
    <property type="entry name" value="Ig_CD22"/>
    <property type="match status" value="1"/>
</dbReference>
<keyword evidence="6" id="KW-0732">Signal</keyword>
<dbReference type="FunCoup" id="A0A4W6EH33">
    <property type="interactions" value="744"/>
</dbReference>
<dbReference type="Ensembl" id="ENSLCAT00010038336.1">
    <property type="protein sequence ID" value="ENSLCAP00010037457.1"/>
    <property type="gene ID" value="ENSLCAG00010017524.1"/>
</dbReference>
<feature type="domain" description="Ig-like" evidence="7">
    <location>
        <begin position="117"/>
        <end position="188"/>
    </location>
</feature>
<dbReference type="InterPro" id="IPR013783">
    <property type="entry name" value="Ig-like_fold"/>
</dbReference>
<dbReference type="InterPro" id="IPR056386">
    <property type="entry name" value="Ig_CD22"/>
</dbReference>
<evidence type="ECO:0000313" key="9">
    <source>
        <dbReference type="Proteomes" id="UP000314980"/>
    </source>
</evidence>
<evidence type="ECO:0000259" key="7">
    <source>
        <dbReference type="PROSITE" id="PS50835"/>
    </source>
</evidence>
<feature type="signal peptide" evidence="6">
    <location>
        <begin position="1"/>
        <end position="15"/>
    </location>
</feature>
<dbReference type="InterPro" id="IPR036179">
    <property type="entry name" value="Ig-like_dom_sf"/>
</dbReference>
<reference evidence="8" key="3">
    <citation type="submission" date="2025-09" db="UniProtKB">
        <authorList>
            <consortium name="Ensembl"/>
        </authorList>
    </citation>
    <scope>IDENTIFICATION</scope>
</reference>
<keyword evidence="5" id="KW-1133">Transmembrane helix</keyword>
<dbReference type="InterPro" id="IPR003598">
    <property type="entry name" value="Ig_sub2"/>
</dbReference>